<evidence type="ECO:0000313" key="8">
    <source>
        <dbReference type="Proteomes" id="UP000078454"/>
    </source>
</evidence>
<dbReference type="GO" id="GO:0051301">
    <property type="term" value="P:cell division"/>
    <property type="evidence" value="ECO:0007669"/>
    <property type="project" value="InterPro"/>
</dbReference>
<evidence type="ECO:0000256" key="1">
    <source>
        <dbReference type="ARBA" id="ARBA00004141"/>
    </source>
</evidence>
<feature type="transmembrane region" description="Helical" evidence="6">
    <location>
        <begin position="182"/>
        <end position="200"/>
    </location>
</feature>
<feature type="transmembrane region" description="Helical" evidence="6">
    <location>
        <begin position="12"/>
        <end position="31"/>
    </location>
</feature>
<evidence type="ECO:0000256" key="2">
    <source>
        <dbReference type="ARBA" id="ARBA00022692"/>
    </source>
</evidence>
<feature type="transmembrane region" description="Helical" evidence="6">
    <location>
        <begin position="137"/>
        <end position="154"/>
    </location>
</feature>
<feature type="transmembrane region" description="Helical" evidence="6">
    <location>
        <begin position="313"/>
        <end position="331"/>
    </location>
</feature>
<dbReference type="Proteomes" id="UP000078454">
    <property type="component" value="Unassembled WGS sequence"/>
</dbReference>
<dbReference type="EMBL" id="LYPB01000071">
    <property type="protein sequence ID" value="OAS17583.1"/>
    <property type="molecule type" value="Genomic_DNA"/>
</dbReference>
<accession>A0A198A9F3</accession>
<feature type="transmembrane region" description="Helical" evidence="6">
    <location>
        <begin position="160"/>
        <end position="175"/>
    </location>
</feature>
<feature type="transmembrane region" description="Helical" evidence="6">
    <location>
        <begin position="284"/>
        <end position="301"/>
    </location>
</feature>
<keyword evidence="8" id="KW-1185">Reference proteome</keyword>
<dbReference type="Pfam" id="PF01098">
    <property type="entry name" value="FTSW_RODA_SPOVE"/>
    <property type="match status" value="1"/>
</dbReference>
<dbReference type="InterPro" id="IPR018365">
    <property type="entry name" value="Cell_cycle_FtsW-rel_CS"/>
</dbReference>
<sequence>MFAKLKNIDIPIVVILIAFMVISTMMVYSASVDHPTINISISKILILYGVGLIAFLGCSLFDYRVLLRIAPYLYGIGIVSLVAVYFFGKKIHGARGWFELPGGLTFQPAELVKLILIVCITALLARRGGDLLQVKNDIIPVGLAVSIPFVLVLIQPDLGNAIIFVIILIGMLWIGNIKYSQVLIAILLVVGVGFLTLTLYKHFHDSLFEMLKGFGFSHWMDRIDTYLYPHDVSEDDSWQVRNAVRAIGSGGLEGEGYLQGTSVHSNFIPYAYSDSIFVVVGEEFGFRGSAVLLLIYFMLIYRMILISIQSSNIGGAYIVVGVVSMFVFQIFENVGMLIGIMPLTGITLPFVSYGGTSLLINMLSIGLVMSVKLHQERAPELF</sequence>
<evidence type="ECO:0000256" key="6">
    <source>
        <dbReference type="SAM" id="Phobius"/>
    </source>
</evidence>
<dbReference type="GO" id="GO:0005886">
    <property type="term" value="C:plasma membrane"/>
    <property type="evidence" value="ECO:0007669"/>
    <property type="project" value="TreeGrafter"/>
</dbReference>
<dbReference type="InterPro" id="IPR001182">
    <property type="entry name" value="FtsW/RodA"/>
</dbReference>
<dbReference type="AlphaFoldDB" id="A0A198A9F3"/>
<comment type="caution">
    <text evidence="7">The sequence shown here is derived from an EMBL/GenBank/DDBJ whole genome shotgun (WGS) entry which is preliminary data.</text>
</comment>
<keyword evidence="3" id="KW-0133">Cell shape</keyword>
<gene>
    <name evidence="7" type="ORF">A8708_15230</name>
</gene>
<organism evidence="7 8">
    <name type="scientific">Paenibacillus oryzisoli</name>
    <dbReference type="NCBI Taxonomy" id="1850517"/>
    <lineage>
        <taxon>Bacteria</taxon>
        <taxon>Bacillati</taxon>
        <taxon>Bacillota</taxon>
        <taxon>Bacilli</taxon>
        <taxon>Bacillales</taxon>
        <taxon>Paenibacillaceae</taxon>
        <taxon>Paenibacillus</taxon>
    </lineage>
</organism>
<feature type="transmembrane region" description="Helical" evidence="6">
    <location>
        <begin position="69"/>
        <end position="88"/>
    </location>
</feature>
<evidence type="ECO:0000256" key="4">
    <source>
        <dbReference type="ARBA" id="ARBA00022989"/>
    </source>
</evidence>
<keyword evidence="5 6" id="KW-0472">Membrane</keyword>
<protein>
    <submittedName>
        <fullName evidence="7">Cell cycle protein</fullName>
    </submittedName>
</protein>
<feature type="transmembrane region" description="Helical" evidence="6">
    <location>
        <begin position="37"/>
        <end position="57"/>
    </location>
</feature>
<dbReference type="PANTHER" id="PTHR30474:SF1">
    <property type="entry name" value="PEPTIDOGLYCAN GLYCOSYLTRANSFERASE MRDB"/>
    <property type="match status" value="1"/>
</dbReference>
<dbReference type="GO" id="GO:0015648">
    <property type="term" value="F:lipid-linked peptidoglycan transporter activity"/>
    <property type="evidence" value="ECO:0007669"/>
    <property type="project" value="TreeGrafter"/>
</dbReference>
<name>A0A198A9F3_9BACL</name>
<dbReference type="PROSITE" id="PS00428">
    <property type="entry name" value="FTSW_RODA_SPOVE"/>
    <property type="match status" value="1"/>
</dbReference>
<dbReference type="OrthoDB" id="9812661at2"/>
<feature type="transmembrane region" description="Helical" evidence="6">
    <location>
        <begin position="108"/>
        <end position="125"/>
    </location>
</feature>
<evidence type="ECO:0000256" key="5">
    <source>
        <dbReference type="ARBA" id="ARBA00023136"/>
    </source>
</evidence>
<feature type="transmembrane region" description="Helical" evidence="6">
    <location>
        <begin position="351"/>
        <end position="371"/>
    </location>
</feature>
<evidence type="ECO:0000313" key="7">
    <source>
        <dbReference type="EMBL" id="OAS17583.1"/>
    </source>
</evidence>
<dbReference type="STRING" id="1850517.A8708_15230"/>
<keyword evidence="4 6" id="KW-1133">Transmembrane helix</keyword>
<evidence type="ECO:0000256" key="3">
    <source>
        <dbReference type="ARBA" id="ARBA00022960"/>
    </source>
</evidence>
<comment type="subcellular location">
    <subcellularLocation>
        <location evidence="1">Membrane</location>
        <topology evidence="1">Multi-pass membrane protein</topology>
    </subcellularLocation>
</comment>
<dbReference type="RefSeq" id="WP_068665475.1">
    <property type="nucleotide sequence ID" value="NZ_LYPB01000071.1"/>
</dbReference>
<keyword evidence="2 6" id="KW-0812">Transmembrane</keyword>
<dbReference type="GO" id="GO:0008360">
    <property type="term" value="P:regulation of cell shape"/>
    <property type="evidence" value="ECO:0007669"/>
    <property type="project" value="UniProtKB-KW"/>
</dbReference>
<proteinExistence type="predicted"/>
<reference evidence="7 8" key="1">
    <citation type="submission" date="2016-05" db="EMBL/GenBank/DDBJ databases">
        <title>Paenibacillus sp. 1ZS3-15 nov., isolated from the rhizosphere soil.</title>
        <authorList>
            <person name="Zhang X.X."/>
            <person name="Zhang J."/>
        </authorList>
    </citation>
    <scope>NUCLEOTIDE SEQUENCE [LARGE SCALE GENOMIC DNA]</scope>
    <source>
        <strain evidence="7 8">1ZS3-15</strain>
    </source>
</reference>
<dbReference type="PANTHER" id="PTHR30474">
    <property type="entry name" value="CELL CYCLE PROTEIN"/>
    <property type="match status" value="1"/>
</dbReference>
<dbReference type="GO" id="GO:0032153">
    <property type="term" value="C:cell division site"/>
    <property type="evidence" value="ECO:0007669"/>
    <property type="project" value="TreeGrafter"/>
</dbReference>